<dbReference type="Gene3D" id="2.40.50.140">
    <property type="entry name" value="Nucleic acid-binding proteins"/>
    <property type="match status" value="1"/>
</dbReference>
<name>A0ABQ7Z0T9_BRANA</name>
<keyword evidence="3" id="KW-1185">Reference proteome</keyword>
<evidence type="ECO:0008006" key="4">
    <source>
        <dbReference type="Google" id="ProtNLM"/>
    </source>
</evidence>
<dbReference type="EMBL" id="JAGKQM010000016">
    <property type="protein sequence ID" value="KAH0873774.1"/>
    <property type="molecule type" value="Genomic_DNA"/>
</dbReference>
<dbReference type="SUPFAM" id="SSF57850">
    <property type="entry name" value="RING/U-box"/>
    <property type="match status" value="1"/>
</dbReference>
<dbReference type="Proteomes" id="UP000824890">
    <property type="component" value="Unassembled WGS sequence"/>
</dbReference>
<protein>
    <recommendedName>
        <fullName evidence="4">Replication factor A C-terminal domain-containing protein</fullName>
    </recommendedName>
</protein>
<reference evidence="2 3" key="1">
    <citation type="submission" date="2021-05" db="EMBL/GenBank/DDBJ databases">
        <title>Genome Assembly of Synthetic Allotetraploid Brassica napus Reveals Homoeologous Exchanges between Subgenomes.</title>
        <authorList>
            <person name="Davis J.T."/>
        </authorList>
    </citation>
    <scope>NUCLEOTIDE SEQUENCE [LARGE SCALE GENOMIC DNA]</scope>
    <source>
        <strain evidence="3">cv. Da-Ae</strain>
        <tissue evidence="2">Seedling</tissue>
    </source>
</reference>
<dbReference type="PANTHER" id="PTHR23273">
    <property type="entry name" value="REPLICATION FACTOR A 1, RFA1"/>
    <property type="match status" value="1"/>
</dbReference>
<accession>A0ABQ7Z0T9</accession>
<proteinExistence type="predicted"/>
<dbReference type="Gene3D" id="3.30.40.10">
    <property type="entry name" value="Zinc/RING finger domain, C3HC4 (zinc finger)"/>
    <property type="match status" value="1"/>
</dbReference>
<dbReference type="InterPro" id="IPR013083">
    <property type="entry name" value="Znf_RING/FYVE/PHD"/>
</dbReference>
<dbReference type="InterPro" id="IPR012340">
    <property type="entry name" value="NA-bd_OB-fold"/>
</dbReference>
<feature type="region of interest" description="Disordered" evidence="1">
    <location>
        <begin position="1"/>
        <end position="85"/>
    </location>
</feature>
<evidence type="ECO:0000313" key="3">
    <source>
        <dbReference type="Proteomes" id="UP000824890"/>
    </source>
</evidence>
<dbReference type="SUPFAM" id="SSF50249">
    <property type="entry name" value="Nucleic acid-binding proteins"/>
    <property type="match status" value="1"/>
</dbReference>
<gene>
    <name evidence="2" type="ORF">HID58_071136</name>
</gene>
<feature type="compositionally biased region" description="Polar residues" evidence="1">
    <location>
        <begin position="51"/>
        <end position="75"/>
    </location>
</feature>
<evidence type="ECO:0000256" key="1">
    <source>
        <dbReference type="SAM" id="MobiDB-lite"/>
    </source>
</evidence>
<feature type="non-terminal residue" evidence="2">
    <location>
        <position position="1"/>
    </location>
</feature>
<evidence type="ECO:0000313" key="2">
    <source>
        <dbReference type="EMBL" id="KAH0873774.1"/>
    </source>
</evidence>
<dbReference type="PANTHER" id="PTHR23273:SF117">
    <property type="entry name" value="REPLICATION FACTOR A C-TERMINAL DOMAIN-CONTAINING PROTEIN"/>
    <property type="match status" value="1"/>
</dbReference>
<comment type="caution">
    <text evidence="2">The sequence shown here is derived from an EMBL/GenBank/DDBJ whole genome shotgun (WGS) entry which is preliminary data.</text>
</comment>
<sequence length="762" mass="84267">YCNEFQRKIHKPKGVEADSFLGPIKPIGKPGVSSGLSIGDPHSKKAKGEASVSSSSLTKPSGKTGVSSGVPNSKKPTGPIIHTAKTGVSSGVRGKAAVSSGVRGKAIVSANVGEVMSFKDVRFRLIHFWEARNVLTKMLIGLKMLLSDEEGFIPAGRMETYLPHMKAGGVYRLNNFFGSNNKTLYRVAEPSVTITFSSTSALSVLEDSSVCFPEDRFRFHGYEEFDAAYDLKGDIYDYVGHIKLVNGQVLNDSLVLDEAEIASTRRILLHAASDFSEKFKASGRTASVILVTTLNPKRFGGALALSSMTPSRVFMDSDVQATRDYLTWLNSNLDAANRVDADVVTKTETVTIGELFSYMNCQDSTVPMDNTFIMIVLVSHLIFTTFLHVAWFECIATIDDVVHGSGWYYIGCGGCHTKATKGPTTLMCKKCGKSDIVAKISVYDNNDRAFFVLLGDAGHELTRKKASKLVESYFKANESVGDDHLVPVPQALINTIGKTRKFIVKVSNHNLTGKTKSLTVTKVLTPEAPELEGDLEEMKLCRRELLRMVLPQALKNLMVKGLLILLRQKSPSEPNVAKMCLTGGFMIEPATTDPDRQLTIKIKRKNTSQTEINFSIRYSTTDNGHITDDTADLMEHMFSYHDIYFPVSVELIEYTSHMFASMIPSLTDYAGTHVRAVLSIRDFNHKATNRIDLDVALIDLRASIREPIPEDADKVRSICQDKYIGTGVVNSLRCNHIYHHHLCIVEWIRHNLSRPTCRGTHF</sequence>
<dbReference type="CDD" id="cd04480">
    <property type="entry name" value="RPA1_DBD_A_like"/>
    <property type="match status" value="1"/>
</dbReference>
<organism evidence="2 3">
    <name type="scientific">Brassica napus</name>
    <name type="common">Rape</name>
    <dbReference type="NCBI Taxonomy" id="3708"/>
    <lineage>
        <taxon>Eukaryota</taxon>
        <taxon>Viridiplantae</taxon>
        <taxon>Streptophyta</taxon>
        <taxon>Embryophyta</taxon>
        <taxon>Tracheophyta</taxon>
        <taxon>Spermatophyta</taxon>
        <taxon>Magnoliopsida</taxon>
        <taxon>eudicotyledons</taxon>
        <taxon>Gunneridae</taxon>
        <taxon>Pentapetalae</taxon>
        <taxon>rosids</taxon>
        <taxon>malvids</taxon>
        <taxon>Brassicales</taxon>
        <taxon>Brassicaceae</taxon>
        <taxon>Brassiceae</taxon>
        <taxon>Brassica</taxon>
    </lineage>
</organism>